<dbReference type="Proteomes" id="UP000789405">
    <property type="component" value="Unassembled WGS sequence"/>
</dbReference>
<comment type="caution">
    <text evidence="1">The sequence shown here is derived from an EMBL/GenBank/DDBJ whole genome shotgun (WGS) entry which is preliminary data.</text>
</comment>
<evidence type="ECO:0000313" key="2">
    <source>
        <dbReference type="Proteomes" id="UP000789405"/>
    </source>
</evidence>
<dbReference type="EMBL" id="CAJVPY010004282">
    <property type="protein sequence ID" value="CAG8614892.1"/>
    <property type="molecule type" value="Genomic_DNA"/>
</dbReference>
<feature type="non-terminal residue" evidence="1">
    <location>
        <position position="49"/>
    </location>
</feature>
<name>A0A9N9GNL7_9GLOM</name>
<organism evidence="1 2">
    <name type="scientific">Dentiscutata erythropus</name>
    <dbReference type="NCBI Taxonomy" id="1348616"/>
    <lineage>
        <taxon>Eukaryota</taxon>
        <taxon>Fungi</taxon>
        <taxon>Fungi incertae sedis</taxon>
        <taxon>Mucoromycota</taxon>
        <taxon>Glomeromycotina</taxon>
        <taxon>Glomeromycetes</taxon>
        <taxon>Diversisporales</taxon>
        <taxon>Gigasporaceae</taxon>
        <taxon>Dentiscutata</taxon>
    </lineage>
</organism>
<sequence length="49" mass="5715">ENSVSDGQLQRKAVGFVMSFRPRMSEYQIQKSHEVRKGFRGRTVVMRSI</sequence>
<keyword evidence="2" id="KW-1185">Reference proteome</keyword>
<proteinExistence type="predicted"/>
<accession>A0A9N9GNL7</accession>
<evidence type="ECO:0000313" key="1">
    <source>
        <dbReference type="EMBL" id="CAG8614892.1"/>
    </source>
</evidence>
<protein>
    <submittedName>
        <fullName evidence="1">3368_t:CDS:1</fullName>
    </submittedName>
</protein>
<gene>
    <name evidence="1" type="ORF">DERYTH_LOCUS8333</name>
</gene>
<reference evidence="1" key="1">
    <citation type="submission" date="2021-06" db="EMBL/GenBank/DDBJ databases">
        <authorList>
            <person name="Kallberg Y."/>
            <person name="Tangrot J."/>
            <person name="Rosling A."/>
        </authorList>
    </citation>
    <scope>NUCLEOTIDE SEQUENCE</scope>
    <source>
        <strain evidence="1">MA453B</strain>
    </source>
</reference>
<dbReference type="AlphaFoldDB" id="A0A9N9GNL7"/>